<dbReference type="InterPro" id="IPR011990">
    <property type="entry name" value="TPR-like_helical_dom_sf"/>
</dbReference>
<feature type="transmembrane region" description="Helical" evidence="5">
    <location>
        <begin position="477"/>
        <end position="494"/>
    </location>
</feature>
<dbReference type="Proteomes" id="UP000323166">
    <property type="component" value="Unassembled WGS sequence"/>
</dbReference>
<dbReference type="Gene3D" id="1.25.40.10">
    <property type="entry name" value="Tetratricopeptide repeat domain"/>
    <property type="match status" value="1"/>
</dbReference>
<feature type="transmembrane region" description="Helical" evidence="5">
    <location>
        <begin position="282"/>
        <end position="302"/>
    </location>
</feature>
<evidence type="ECO:0000256" key="2">
    <source>
        <dbReference type="ARBA" id="ARBA00022692"/>
    </source>
</evidence>
<organism evidence="8 9">
    <name type="scientific">Desulfallas thermosapovorans DSM 6562</name>
    <dbReference type="NCBI Taxonomy" id="1121431"/>
    <lineage>
        <taxon>Bacteria</taxon>
        <taxon>Bacillati</taxon>
        <taxon>Bacillota</taxon>
        <taxon>Clostridia</taxon>
        <taxon>Eubacteriales</taxon>
        <taxon>Desulfallaceae</taxon>
        <taxon>Desulfallas</taxon>
    </lineage>
</organism>
<dbReference type="GO" id="GO:0016020">
    <property type="term" value="C:membrane"/>
    <property type="evidence" value="ECO:0007669"/>
    <property type="project" value="UniProtKB-SubCell"/>
</dbReference>
<reference evidence="8 9" key="1">
    <citation type="submission" date="2019-07" db="EMBL/GenBank/DDBJ databases">
        <title>Genomic Encyclopedia of Type Strains, Phase I: the one thousand microbial genomes (KMG-I) project.</title>
        <authorList>
            <person name="Kyrpides N."/>
        </authorList>
    </citation>
    <scope>NUCLEOTIDE SEQUENCE [LARGE SCALE GENOMIC DNA]</scope>
    <source>
        <strain evidence="8 9">DSM 6562</strain>
    </source>
</reference>
<sequence>MTAKKRRIRKETVNQTVIKNNQETDWLHQIAFWGLALLLFFPPYFRGLFFAPEQEKALMLATLVFWLTFLWRWLQNDHKFLRGPLDYFALALPLVYIISSFTAVNKGLAIDEVVKNILYFLTYWSASRLIRNQEDIHKLLHVIYISAIGVALAGLATATGIVFIKDGYNVTPHAGGIISSTFQYHNALATYLGAVFFVGIYLWYQSFSKQLHTVVDGTLADSGLRRYLTQRVLTRLVEYFYACGNFLLLLVLFASKSRGGLLVFALVFAIYLLGVGSKKRLYALLMTGGLGAAAYIISGKFISLVQTENYGQGWLWIAGGILLAIAGQMLLSLIHNFVENKWIDNSKKYMVAFASLVAVVLVAGVIWISGKPGVVDKISSFEYLWTAYHRVYYMESATDMIKERPVLGWGGGGWQEAYESFLNFRYTTRQAHSYYFQTGVETGIVGLAVVLGIWISFIVQAYRLFMENINNIFRRQILWLFFAIFLMISGHAAIDFDLSLSAITIVLWSVFGMTSAMAAPGAAPGKPGPQSARQTSKYLSVATVTTAALIIFSMAGVLVQANSFAGKGYKYLNSNNLVAGIDHLEKASSCNPLNPEYRMLLSRAYVNQGNSKKAVEEAKTAVQQSKYSFNTRNNYIQVAIAAGENKLAAKENELLYELAPNNIETYEVYAQHYLNLGAQELQSGNKTDARVYLNKVLGVSDLLNRQGETLTEIDKSLWEGPLLEDTEAIYLVKGQAAYCLGMFTESLGYLQQVAQSQDPDLKGRSLLWLALIEERKGNQEEANKLIDQINQLNPQLMQNYAALKSLPVL</sequence>
<feature type="domain" description="O-antigen ligase-related" evidence="6">
    <location>
        <begin position="324"/>
        <end position="450"/>
    </location>
</feature>
<keyword evidence="3 5" id="KW-1133">Transmembrane helix</keyword>
<evidence type="ECO:0000256" key="4">
    <source>
        <dbReference type="ARBA" id="ARBA00023136"/>
    </source>
</evidence>
<feature type="transmembrane region" description="Helical" evidence="5">
    <location>
        <begin position="142"/>
        <end position="164"/>
    </location>
</feature>
<dbReference type="Pfam" id="PF04932">
    <property type="entry name" value="Wzy_C"/>
    <property type="match status" value="1"/>
</dbReference>
<evidence type="ECO:0000313" key="9">
    <source>
        <dbReference type="Proteomes" id="UP000323166"/>
    </source>
</evidence>
<feature type="transmembrane region" description="Helical" evidence="5">
    <location>
        <begin position="259"/>
        <end position="275"/>
    </location>
</feature>
<keyword evidence="2 5" id="KW-0812">Transmembrane</keyword>
<evidence type="ECO:0000256" key="3">
    <source>
        <dbReference type="ARBA" id="ARBA00022989"/>
    </source>
</evidence>
<dbReference type="AlphaFoldDB" id="A0A5S4ZV31"/>
<dbReference type="InterPro" id="IPR051533">
    <property type="entry name" value="WaaL-like"/>
</dbReference>
<evidence type="ECO:0000259" key="7">
    <source>
        <dbReference type="Pfam" id="PF21545"/>
    </source>
</evidence>
<keyword evidence="4 5" id="KW-0472">Membrane</keyword>
<feature type="transmembrane region" description="Helical" evidence="5">
    <location>
        <begin position="500"/>
        <end position="518"/>
    </location>
</feature>
<feature type="transmembrane region" description="Helical" evidence="5">
    <location>
        <begin position="350"/>
        <end position="370"/>
    </location>
</feature>
<dbReference type="InterPro" id="IPR049078">
    <property type="entry name" value="T7SS_EccA1-like_N"/>
</dbReference>
<feature type="transmembrane region" description="Helical" evidence="5">
    <location>
        <begin position="184"/>
        <end position="204"/>
    </location>
</feature>
<dbReference type="EMBL" id="VNHM01000004">
    <property type="protein sequence ID" value="TYO96585.1"/>
    <property type="molecule type" value="Genomic_DNA"/>
</dbReference>
<dbReference type="RefSeq" id="WP_166511087.1">
    <property type="nucleotide sequence ID" value="NZ_VNHM01000004.1"/>
</dbReference>
<evidence type="ECO:0000256" key="1">
    <source>
        <dbReference type="ARBA" id="ARBA00004141"/>
    </source>
</evidence>
<accession>A0A5S4ZV31</accession>
<dbReference type="InterPro" id="IPR019734">
    <property type="entry name" value="TPR_rpt"/>
</dbReference>
<dbReference type="SMART" id="SM00028">
    <property type="entry name" value="TPR"/>
    <property type="match status" value="4"/>
</dbReference>
<evidence type="ECO:0000256" key="5">
    <source>
        <dbReference type="SAM" id="Phobius"/>
    </source>
</evidence>
<feature type="transmembrane region" description="Helical" evidence="5">
    <location>
        <begin position="538"/>
        <end position="559"/>
    </location>
</feature>
<feature type="transmembrane region" description="Helical" evidence="5">
    <location>
        <begin position="86"/>
        <end position="107"/>
    </location>
</feature>
<dbReference type="SUPFAM" id="SSF48452">
    <property type="entry name" value="TPR-like"/>
    <property type="match status" value="2"/>
</dbReference>
<feature type="transmembrane region" description="Helical" evidence="5">
    <location>
        <begin position="314"/>
        <end position="338"/>
    </location>
</feature>
<feature type="domain" description="ESX-1 secretion system protein EccA1-like N-terminal" evidence="7">
    <location>
        <begin position="726"/>
        <end position="804"/>
    </location>
</feature>
<evidence type="ECO:0000259" key="6">
    <source>
        <dbReference type="Pfam" id="PF04932"/>
    </source>
</evidence>
<proteinExistence type="predicted"/>
<feature type="transmembrane region" description="Helical" evidence="5">
    <location>
        <begin position="113"/>
        <end position="130"/>
    </location>
</feature>
<dbReference type="Pfam" id="PF21545">
    <property type="entry name" value="T7SS_EccA1_N"/>
    <property type="match status" value="1"/>
</dbReference>
<dbReference type="PANTHER" id="PTHR37422:SF13">
    <property type="entry name" value="LIPOPOLYSACCHARIDE BIOSYNTHESIS PROTEIN PA4999-RELATED"/>
    <property type="match status" value="1"/>
</dbReference>
<comment type="caution">
    <text evidence="8">The sequence shown here is derived from an EMBL/GenBank/DDBJ whole genome shotgun (WGS) entry which is preliminary data.</text>
</comment>
<name>A0A5S4ZV31_9FIRM</name>
<comment type="subcellular location">
    <subcellularLocation>
        <location evidence="1">Membrane</location>
        <topology evidence="1">Multi-pass membrane protein</topology>
    </subcellularLocation>
</comment>
<dbReference type="PANTHER" id="PTHR37422">
    <property type="entry name" value="TEICHURONIC ACID BIOSYNTHESIS PROTEIN TUAE"/>
    <property type="match status" value="1"/>
</dbReference>
<feature type="transmembrane region" description="Helical" evidence="5">
    <location>
        <begin position="232"/>
        <end position="253"/>
    </location>
</feature>
<protein>
    <submittedName>
        <fullName evidence="8">Tfp pilus assembly protein PilF</fullName>
    </submittedName>
</protein>
<evidence type="ECO:0000313" key="8">
    <source>
        <dbReference type="EMBL" id="TYO96585.1"/>
    </source>
</evidence>
<feature type="transmembrane region" description="Helical" evidence="5">
    <location>
        <begin position="57"/>
        <end position="74"/>
    </location>
</feature>
<gene>
    <name evidence="8" type="ORF">LX24_01054</name>
</gene>
<keyword evidence="9" id="KW-1185">Reference proteome</keyword>
<feature type="transmembrane region" description="Helical" evidence="5">
    <location>
        <begin position="444"/>
        <end position="465"/>
    </location>
</feature>
<dbReference type="InterPro" id="IPR007016">
    <property type="entry name" value="O-antigen_ligase-rel_domated"/>
</dbReference>
<feature type="transmembrane region" description="Helical" evidence="5">
    <location>
        <begin position="26"/>
        <end position="45"/>
    </location>
</feature>